<accession>A0ABU2YTM4</accession>
<sequence length="46" mass="4954">MNMIITGGAAHATGRFAYADPVRRPGRPAPPDYGELRTITNPAFPQ</sequence>
<name>A0ABU2YTM4_9ACTN</name>
<evidence type="ECO:0000313" key="3">
    <source>
        <dbReference type="Proteomes" id="UP001180737"/>
    </source>
</evidence>
<keyword evidence="3" id="KW-1185">Reference proteome</keyword>
<evidence type="ECO:0000313" key="2">
    <source>
        <dbReference type="EMBL" id="MDT0567601.1"/>
    </source>
</evidence>
<gene>
    <name evidence="2" type="ORF">RM704_08980</name>
</gene>
<organism evidence="2 3">
    <name type="scientific">Streptomyces gottesmaniae</name>
    <dbReference type="NCBI Taxonomy" id="3075518"/>
    <lineage>
        <taxon>Bacteria</taxon>
        <taxon>Bacillati</taxon>
        <taxon>Actinomycetota</taxon>
        <taxon>Actinomycetes</taxon>
        <taxon>Kitasatosporales</taxon>
        <taxon>Streptomycetaceae</taxon>
        <taxon>Streptomyces</taxon>
    </lineage>
</organism>
<reference evidence="2" key="1">
    <citation type="submission" date="2024-05" db="EMBL/GenBank/DDBJ databases">
        <title>30 novel species of actinomycetes from the DSMZ collection.</title>
        <authorList>
            <person name="Nouioui I."/>
        </authorList>
    </citation>
    <scope>NUCLEOTIDE SEQUENCE</scope>
    <source>
        <strain evidence="2">DSM 3412</strain>
    </source>
</reference>
<feature type="region of interest" description="Disordered" evidence="1">
    <location>
        <begin position="20"/>
        <end position="46"/>
    </location>
</feature>
<dbReference type="RefSeq" id="WP_157856720.1">
    <property type="nucleotide sequence ID" value="NZ_JAVRFJ010000006.1"/>
</dbReference>
<proteinExistence type="predicted"/>
<dbReference type="Proteomes" id="UP001180737">
    <property type="component" value="Unassembled WGS sequence"/>
</dbReference>
<evidence type="ECO:0000256" key="1">
    <source>
        <dbReference type="SAM" id="MobiDB-lite"/>
    </source>
</evidence>
<protein>
    <submittedName>
        <fullName evidence="2">Uncharacterized protein</fullName>
    </submittedName>
</protein>
<dbReference type="EMBL" id="JAVRFJ010000006">
    <property type="protein sequence ID" value="MDT0567601.1"/>
    <property type="molecule type" value="Genomic_DNA"/>
</dbReference>
<comment type="caution">
    <text evidence="2">The sequence shown here is derived from an EMBL/GenBank/DDBJ whole genome shotgun (WGS) entry which is preliminary data.</text>
</comment>